<keyword evidence="5" id="KW-1185">Reference proteome</keyword>
<dbReference type="SUPFAM" id="SSF90096">
    <property type="entry name" value="Subunits of heterodimeric actin filament capping protein Capz"/>
    <property type="match status" value="1"/>
</dbReference>
<feature type="non-terminal residue" evidence="4">
    <location>
        <position position="1"/>
    </location>
</feature>
<evidence type="ECO:0000313" key="4">
    <source>
        <dbReference type="EMBL" id="UYV78114.1"/>
    </source>
</evidence>
<dbReference type="Pfam" id="PF01267">
    <property type="entry name" value="F-actin_cap_A"/>
    <property type="match status" value="1"/>
</dbReference>
<comment type="similarity">
    <text evidence="3">Belongs to the F-actin-capping protein alpha subunit family.</text>
</comment>
<organism evidence="4 5">
    <name type="scientific">Cordylochernes scorpioides</name>
    <dbReference type="NCBI Taxonomy" id="51811"/>
    <lineage>
        <taxon>Eukaryota</taxon>
        <taxon>Metazoa</taxon>
        <taxon>Ecdysozoa</taxon>
        <taxon>Arthropoda</taxon>
        <taxon>Chelicerata</taxon>
        <taxon>Arachnida</taxon>
        <taxon>Pseudoscorpiones</taxon>
        <taxon>Cheliferoidea</taxon>
        <taxon>Chernetidae</taxon>
        <taxon>Cordylochernes</taxon>
    </lineage>
</organism>
<sequence>MLMRAKHEDILVTLKLPCLSHVLKGNVSQHVLTVCVCPPDVRVLLNNDTLLKERATSAFARYNKDQHTPVRIDGSALPALITEYNDLGGGRFYDPRSQQSFRYDHLRREPSDWQPWEADSATEPWRAALQETWTAYVADHYRHGASSVFALSRDGGIFLAACIEDHQFQPNNFWNGRWRSVWTTTILPGATSAELKGVVKVQVTNYLHWSWVLTNTRTVQLG</sequence>
<protein>
    <recommendedName>
        <fullName evidence="3">F-actin-capping protein subunit alpha</fullName>
    </recommendedName>
</protein>
<keyword evidence="1 3" id="KW-0117">Actin capping</keyword>
<dbReference type="EMBL" id="CP092878">
    <property type="protein sequence ID" value="UYV78114.1"/>
    <property type="molecule type" value="Genomic_DNA"/>
</dbReference>
<dbReference type="PANTHER" id="PTHR10653:SF0">
    <property type="entry name" value="F-ACTIN-CAPPING PROTEIN SUBUNIT ALPHA"/>
    <property type="match status" value="1"/>
</dbReference>
<dbReference type="Gene3D" id="3.30.1140.60">
    <property type="entry name" value="F-actin capping protein, alpha subunit"/>
    <property type="match status" value="1"/>
</dbReference>
<accession>A0ABY6LB84</accession>
<comment type="function">
    <text evidence="3">F-actin-capping proteins bind in a Ca(2+)-independent manner to the fast growing ends of actin filaments (barbed end) thereby blocking the exchange of subunits at these ends. Unlike other capping proteins (such as gelsolin and severin), these proteins do not sever actin filaments.</text>
</comment>
<gene>
    <name evidence="4" type="ORF">LAZ67_16000156</name>
</gene>
<evidence type="ECO:0000313" key="5">
    <source>
        <dbReference type="Proteomes" id="UP001235939"/>
    </source>
</evidence>
<reference evidence="4 5" key="1">
    <citation type="submission" date="2022-01" db="EMBL/GenBank/DDBJ databases">
        <title>A chromosomal length assembly of Cordylochernes scorpioides.</title>
        <authorList>
            <person name="Zeh D."/>
            <person name="Zeh J."/>
        </authorList>
    </citation>
    <scope>NUCLEOTIDE SEQUENCE [LARGE SCALE GENOMIC DNA]</scope>
    <source>
        <strain evidence="4">IN4F17</strain>
        <tissue evidence="4">Whole Body</tissue>
    </source>
</reference>
<dbReference type="InterPro" id="IPR037282">
    <property type="entry name" value="CapZ_alpha/beta"/>
</dbReference>
<evidence type="ECO:0000256" key="3">
    <source>
        <dbReference type="RuleBase" id="RU365077"/>
    </source>
</evidence>
<evidence type="ECO:0000256" key="1">
    <source>
        <dbReference type="ARBA" id="ARBA00022467"/>
    </source>
</evidence>
<dbReference type="Proteomes" id="UP001235939">
    <property type="component" value="Chromosome 16"/>
</dbReference>
<proteinExistence type="inferred from homology"/>
<keyword evidence="2 3" id="KW-0009">Actin-binding</keyword>
<dbReference type="InterPro" id="IPR002189">
    <property type="entry name" value="CapZ_alpha"/>
</dbReference>
<evidence type="ECO:0000256" key="2">
    <source>
        <dbReference type="ARBA" id="ARBA00023203"/>
    </source>
</evidence>
<dbReference type="InterPro" id="IPR042276">
    <property type="entry name" value="CapZ_alpha/beta_2"/>
</dbReference>
<dbReference type="Gene3D" id="3.90.1150.210">
    <property type="entry name" value="F-actin capping protein, beta subunit"/>
    <property type="match status" value="1"/>
</dbReference>
<dbReference type="InterPro" id="IPR042489">
    <property type="entry name" value="CapZ_alpha_1"/>
</dbReference>
<dbReference type="PANTHER" id="PTHR10653">
    <property type="entry name" value="F-ACTIN-CAPPING PROTEIN SUBUNIT ALPHA"/>
    <property type="match status" value="1"/>
</dbReference>
<name>A0ABY6LB84_9ARAC</name>
<comment type="subunit">
    <text evidence="3">Heterodimer of an alpha and a beta subunit.</text>
</comment>